<evidence type="ECO:0000313" key="1">
    <source>
        <dbReference type="EMBL" id="SFU66660.1"/>
    </source>
</evidence>
<proteinExistence type="predicted"/>
<accession>A0A1I7I150</accession>
<dbReference type="OrthoDB" id="8912324at2"/>
<protein>
    <submittedName>
        <fullName evidence="1">Cysteine-rich CWC</fullName>
    </submittedName>
</protein>
<dbReference type="AlphaFoldDB" id="A0A1I7I150"/>
<dbReference type="STRING" id="343013.SAMN04489707_101387"/>
<name>A0A1I7I150_9BURK</name>
<dbReference type="EMBL" id="FPBX01000013">
    <property type="protein sequence ID" value="SFU66660.1"/>
    <property type="molecule type" value="Genomic_DNA"/>
</dbReference>
<evidence type="ECO:0000313" key="2">
    <source>
        <dbReference type="Proteomes" id="UP000183656"/>
    </source>
</evidence>
<gene>
    <name evidence="1" type="ORF">SAMN04489707_101387</name>
</gene>
<reference evidence="1 2" key="1">
    <citation type="submission" date="2016-10" db="EMBL/GenBank/DDBJ databases">
        <authorList>
            <person name="de Groot N.N."/>
        </authorList>
    </citation>
    <scope>NUCLEOTIDE SEQUENCE [LARGE SCALE GENOMIC DNA]</scope>
    <source>
        <strain evidence="1 2">R-24608</strain>
    </source>
</reference>
<organism evidence="1 2">
    <name type="scientific">Paenacidovorax caeni</name>
    <dbReference type="NCBI Taxonomy" id="343013"/>
    <lineage>
        <taxon>Bacteria</taxon>
        <taxon>Pseudomonadati</taxon>
        <taxon>Pseudomonadota</taxon>
        <taxon>Betaproteobacteria</taxon>
        <taxon>Burkholderiales</taxon>
        <taxon>Comamonadaceae</taxon>
        <taxon>Paenacidovorax</taxon>
    </lineage>
</organism>
<dbReference type="Proteomes" id="UP000183656">
    <property type="component" value="Unassembled WGS sequence"/>
</dbReference>
<dbReference type="RefSeq" id="WP_054256382.1">
    <property type="nucleotide sequence ID" value="NZ_CYIG01000017.1"/>
</dbReference>
<sequence length="77" mass="8071">MPPATDTRHCPLCGQSNQCAVAAGQPAQDCWCMAQPVSRAALARLAPQQRGQSCICPLCARETPTAPIIETPVSPTP</sequence>
<keyword evidence="2" id="KW-1185">Reference proteome</keyword>
<dbReference type="Pfam" id="PF14375">
    <property type="entry name" value="Cys_rich_CWC"/>
    <property type="match status" value="1"/>
</dbReference>
<dbReference type="InterPro" id="IPR032720">
    <property type="entry name" value="Cys_rich_CWC"/>
</dbReference>